<dbReference type="EMBL" id="DTFV01000121">
    <property type="protein sequence ID" value="HGI31314.1"/>
    <property type="molecule type" value="Genomic_DNA"/>
</dbReference>
<gene>
    <name evidence="4" type="ORF">ENV30_08445</name>
</gene>
<dbReference type="PANTHER" id="PTHR11699">
    <property type="entry name" value="ALDEHYDE DEHYDROGENASE-RELATED"/>
    <property type="match status" value="1"/>
</dbReference>
<keyword evidence="2" id="KW-0520">NAD</keyword>
<evidence type="ECO:0000256" key="1">
    <source>
        <dbReference type="ARBA" id="ARBA00023002"/>
    </source>
</evidence>
<dbReference type="Gene3D" id="3.40.605.10">
    <property type="entry name" value="Aldehyde Dehydrogenase, Chain A, domain 1"/>
    <property type="match status" value="1"/>
</dbReference>
<dbReference type="NCBIfam" id="NF011927">
    <property type="entry name" value="PRK15398.1"/>
    <property type="match status" value="1"/>
</dbReference>
<dbReference type="InterPro" id="IPR015590">
    <property type="entry name" value="Aldehyde_DH_dom"/>
</dbReference>
<accession>A0A7V3YHQ6</accession>
<proteinExistence type="predicted"/>
<dbReference type="InterPro" id="IPR016161">
    <property type="entry name" value="Ald_DH/histidinol_DH"/>
</dbReference>
<dbReference type="GO" id="GO:0008774">
    <property type="term" value="F:acetaldehyde dehydrogenase (acetylating) activity"/>
    <property type="evidence" value="ECO:0007669"/>
    <property type="project" value="InterPro"/>
</dbReference>
<protein>
    <submittedName>
        <fullName evidence="4">Aldehyde dehydrogenase EutE</fullName>
    </submittedName>
</protein>
<dbReference type="Gene3D" id="3.40.309.10">
    <property type="entry name" value="Aldehyde Dehydrogenase, Chain A, domain 2"/>
    <property type="match status" value="1"/>
</dbReference>
<reference evidence="4" key="1">
    <citation type="journal article" date="2020" name="mSystems">
        <title>Genome- and Community-Level Interaction Insights into Carbon Utilization and Element Cycling Functions of Hydrothermarchaeota in Hydrothermal Sediment.</title>
        <authorList>
            <person name="Zhou Z."/>
            <person name="Liu Y."/>
            <person name="Xu W."/>
            <person name="Pan J."/>
            <person name="Luo Z.H."/>
            <person name="Li M."/>
        </authorList>
    </citation>
    <scope>NUCLEOTIDE SEQUENCE [LARGE SCALE GENOMIC DNA]</scope>
    <source>
        <strain evidence="4">SpSt-747</strain>
    </source>
</reference>
<dbReference type="InterPro" id="IPR016163">
    <property type="entry name" value="Ald_DH_C"/>
</dbReference>
<name>A0A7V3YHQ6_9BACT</name>
<dbReference type="InterPro" id="IPR016162">
    <property type="entry name" value="Ald_DH_N"/>
</dbReference>
<evidence type="ECO:0000259" key="3">
    <source>
        <dbReference type="Pfam" id="PF00171"/>
    </source>
</evidence>
<dbReference type="InterPro" id="IPR012408">
    <property type="entry name" value="Acetald_propionald_DH-rel"/>
</dbReference>
<dbReference type="SUPFAM" id="SSF53720">
    <property type="entry name" value="ALDH-like"/>
    <property type="match status" value="1"/>
</dbReference>
<sequence length="479" mass="52109">MEVKEADIRSIVEQVIERLEKSGVLPRAPEVRGESPLRGVGVFEDIEEAVRAARKAHEKLMELPLETRRNIIRAIRKVSVREAETLAQMAHEETGMGRVADKVEKNRLAALKTPGVEDLEPMAFTDEHGLTLVERAPYGVIASITPSTNPTSTIINNTISMVAAGNAVVFHPHPGAKRSSCATVTLLNEAIVEAGGPENLVCAIGNPTLESAQALMKHPMVRLLVVTGGGGVVQAAMASGKKVIAAGPGNPPCVVDETADIAKAGRDIVLGAGFDNNIVCVCEKEILVVNEVAEDLEKAMEFNGGFRLNRRQMEEVTRLVIDEPGGPGRPGKPKREWVGKDASLIAREIGLRVPENTRILFGEVDRDNPLIWTEQLLPVIPVVRFHNVEEAMEFAVECEHHFRHTAVMHSRNIANLSRMAKMMDCSIFVKNGPAYSGLGKGGAGFTSFTIATPTGEGLTRARTFTRERRCTLVDYFRIV</sequence>
<feature type="domain" description="Aldehyde dehydrogenase" evidence="3">
    <location>
        <begin position="44"/>
        <end position="300"/>
    </location>
</feature>
<evidence type="ECO:0000313" key="4">
    <source>
        <dbReference type="EMBL" id="HGI31314.1"/>
    </source>
</evidence>
<comment type="caution">
    <text evidence="4">The sequence shown here is derived from an EMBL/GenBank/DDBJ whole genome shotgun (WGS) entry which is preliminary data.</text>
</comment>
<evidence type="ECO:0000256" key="2">
    <source>
        <dbReference type="ARBA" id="ARBA00023027"/>
    </source>
</evidence>
<keyword evidence="1" id="KW-0560">Oxidoreductase</keyword>
<dbReference type="Pfam" id="PF00171">
    <property type="entry name" value="Aldedh"/>
    <property type="match status" value="1"/>
</dbReference>
<organism evidence="4">
    <name type="scientific">Candidatus Caldatribacterium californiense</name>
    <dbReference type="NCBI Taxonomy" id="1454726"/>
    <lineage>
        <taxon>Bacteria</taxon>
        <taxon>Pseudomonadati</taxon>
        <taxon>Atribacterota</taxon>
        <taxon>Atribacteria</taxon>
        <taxon>Atribacterales</taxon>
        <taxon>Candidatus Caldatribacteriaceae</taxon>
        <taxon>Candidatus Caldatribacterium</taxon>
    </lineage>
</organism>
<dbReference type="AlphaFoldDB" id="A0A7V3YHQ6"/>
<dbReference type="PIRSF" id="PIRSF036410">
    <property type="entry name" value="EutE_PduP"/>
    <property type="match status" value="1"/>
</dbReference>